<evidence type="ECO:0000256" key="2">
    <source>
        <dbReference type="ARBA" id="ARBA00005528"/>
    </source>
</evidence>
<evidence type="ECO:0000256" key="12">
    <source>
        <dbReference type="PIRNR" id="PIRNR015601"/>
    </source>
</evidence>
<dbReference type="SUPFAM" id="SSF75217">
    <property type="entry name" value="alpha/beta knot"/>
    <property type="match status" value="1"/>
</dbReference>
<organism evidence="15 16">
    <name type="scientific">Candidatus Endolissoclinum faulkneri L5</name>
    <dbReference type="NCBI Taxonomy" id="1401328"/>
    <lineage>
        <taxon>Bacteria</taxon>
        <taxon>Pseudomonadati</taxon>
        <taxon>Pseudomonadota</taxon>
        <taxon>Alphaproteobacteria</taxon>
        <taxon>Rhodospirillales</taxon>
        <taxon>Rhodospirillaceae</taxon>
        <taxon>Candidatus Endolissoclinum</taxon>
    </lineage>
</organism>
<dbReference type="NCBIfam" id="NF008696">
    <property type="entry name" value="PRK11713.3-5"/>
    <property type="match status" value="1"/>
</dbReference>
<dbReference type="PANTHER" id="PTHR30027">
    <property type="entry name" value="RIBOSOMAL RNA SMALL SUBUNIT METHYLTRANSFERASE E"/>
    <property type="match status" value="1"/>
</dbReference>
<dbReference type="Proteomes" id="UP000018700">
    <property type="component" value="Chromosome"/>
</dbReference>
<dbReference type="PATRIC" id="fig|1401328.3.peg.73"/>
<sequence>MKNGIETRLYVDSSLNTGEMFCLKQKQVHYLKNVLRLGAGDEVALFNGYDGEWRARILTVARQSVDLCILEQTRQQSYEPDVWLAFAPIKRDRINFTVQKATELGVMLLSPVITRYTIVQRVNVNRMRANVIEASEQSNRLTVPKVSELDNLTNLIDSWPIDRTMIVANETASTPIVEIIRMELDCSVKKIGFLIGPEGGFDKLELAILNKLPFAKHASLGKRLLCADTAALAVLAIWQALLCSSFHRHD</sequence>
<dbReference type="GO" id="GO:0070475">
    <property type="term" value="P:rRNA base methylation"/>
    <property type="evidence" value="ECO:0007669"/>
    <property type="project" value="TreeGrafter"/>
</dbReference>
<dbReference type="AlphaFoldDB" id="V9TVG9"/>
<keyword evidence="16" id="KW-1185">Reference proteome</keyword>
<dbReference type="eggNOG" id="COG1385">
    <property type="taxonomic scope" value="Bacteria"/>
</dbReference>
<evidence type="ECO:0000256" key="4">
    <source>
        <dbReference type="ARBA" id="ARBA00013673"/>
    </source>
</evidence>
<evidence type="ECO:0000256" key="8">
    <source>
        <dbReference type="ARBA" id="ARBA00022679"/>
    </source>
</evidence>
<evidence type="ECO:0000256" key="3">
    <source>
        <dbReference type="ARBA" id="ARBA00012328"/>
    </source>
</evidence>
<dbReference type="PIRSF" id="PIRSF015601">
    <property type="entry name" value="MTase_slr0722"/>
    <property type="match status" value="1"/>
</dbReference>
<evidence type="ECO:0000259" key="13">
    <source>
        <dbReference type="Pfam" id="PF04452"/>
    </source>
</evidence>
<evidence type="ECO:0000313" key="16">
    <source>
        <dbReference type="Proteomes" id="UP000018700"/>
    </source>
</evidence>
<keyword evidence="7 12" id="KW-0489">Methyltransferase</keyword>
<comment type="subcellular location">
    <subcellularLocation>
        <location evidence="1 12">Cytoplasm</location>
    </subcellularLocation>
</comment>
<dbReference type="STRING" id="1401328.P856_73"/>
<evidence type="ECO:0000256" key="6">
    <source>
        <dbReference type="ARBA" id="ARBA00022552"/>
    </source>
</evidence>
<reference evidence="15 16" key="1">
    <citation type="journal article" date="2013" name="PLoS ONE">
        <title>Bacterial endosymbiosis in a chordate host: long-term co-evolution and conservation of secondary metabolism.</title>
        <authorList>
            <person name="Kwan J.C."/>
            <person name="Schmidt E.W."/>
        </authorList>
    </citation>
    <scope>NUCLEOTIDE SEQUENCE [LARGE SCALE GENOMIC DNA]</scope>
    <source>
        <strain evidence="16">faulkneri L5</strain>
    </source>
</reference>
<evidence type="ECO:0000259" key="14">
    <source>
        <dbReference type="Pfam" id="PF20260"/>
    </source>
</evidence>
<dbReference type="PANTHER" id="PTHR30027:SF3">
    <property type="entry name" value="16S RRNA (URACIL(1498)-N(3))-METHYLTRANSFERASE"/>
    <property type="match status" value="1"/>
</dbReference>
<dbReference type="CDD" id="cd18084">
    <property type="entry name" value="RsmE-like"/>
    <property type="match status" value="1"/>
</dbReference>
<dbReference type="GO" id="GO:0005737">
    <property type="term" value="C:cytoplasm"/>
    <property type="evidence" value="ECO:0007669"/>
    <property type="project" value="UniProtKB-SubCell"/>
</dbReference>
<dbReference type="KEGG" id="efk:P856_73"/>
<keyword evidence="8 12" id="KW-0808">Transferase</keyword>
<evidence type="ECO:0000256" key="5">
    <source>
        <dbReference type="ARBA" id="ARBA00022490"/>
    </source>
</evidence>
<comment type="catalytic activity">
    <reaction evidence="11 12">
        <text>uridine(1498) in 16S rRNA + S-adenosyl-L-methionine = N(3)-methyluridine(1498) in 16S rRNA + S-adenosyl-L-homocysteine + H(+)</text>
        <dbReference type="Rhea" id="RHEA:42920"/>
        <dbReference type="Rhea" id="RHEA-COMP:10283"/>
        <dbReference type="Rhea" id="RHEA-COMP:10284"/>
        <dbReference type="ChEBI" id="CHEBI:15378"/>
        <dbReference type="ChEBI" id="CHEBI:57856"/>
        <dbReference type="ChEBI" id="CHEBI:59789"/>
        <dbReference type="ChEBI" id="CHEBI:65315"/>
        <dbReference type="ChEBI" id="CHEBI:74502"/>
        <dbReference type="EC" id="2.1.1.193"/>
    </reaction>
</comment>
<gene>
    <name evidence="15" type="ORF">P856_73</name>
</gene>
<dbReference type="EC" id="2.1.1.193" evidence="3 12"/>
<dbReference type="InterPro" id="IPR046887">
    <property type="entry name" value="RsmE_PUA-like"/>
</dbReference>
<name>V9TVG9_9PROT</name>
<dbReference type="NCBIfam" id="TIGR00046">
    <property type="entry name" value="RsmE family RNA methyltransferase"/>
    <property type="match status" value="1"/>
</dbReference>
<dbReference type="InterPro" id="IPR029028">
    <property type="entry name" value="Alpha/beta_knot_MTases"/>
</dbReference>
<evidence type="ECO:0000256" key="11">
    <source>
        <dbReference type="ARBA" id="ARBA00047944"/>
    </source>
</evidence>
<keyword evidence="6 12" id="KW-0698">rRNA processing</keyword>
<dbReference type="Gene3D" id="2.40.240.20">
    <property type="entry name" value="Hypothetical PUA domain-like, domain 1"/>
    <property type="match status" value="1"/>
</dbReference>
<evidence type="ECO:0000256" key="9">
    <source>
        <dbReference type="ARBA" id="ARBA00022691"/>
    </source>
</evidence>
<dbReference type="Pfam" id="PF20260">
    <property type="entry name" value="PUA_4"/>
    <property type="match status" value="1"/>
</dbReference>
<keyword evidence="5 12" id="KW-0963">Cytoplasm</keyword>
<dbReference type="HOGENOM" id="CLU_067442_4_0_5"/>
<keyword evidence="9 12" id="KW-0949">S-adenosyl-L-methionine</keyword>
<comment type="similarity">
    <text evidence="2 12">Belongs to the RNA methyltransferase RsmE family.</text>
</comment>
<dbReference type="Gene3D" id="3.40.1280.10">
    <property type="match status" value="1"/>
</dbReference>
<evidence type="ECO:0000313" key="15">
    <source>
        <dbReference type="EMBL" id="AHC73320.1"/>
    </source>
</evidence>
<protein>
    <recommendedName>
        <fullName evidence="4 12">Ribosomal RNA small subunit methyltransferase E</fullName>
        <ecNumber evidence="3 12">2.1.1.193</ecNumber>
    </recommendedName>
</protein>
<dbReference type="OrthoDB" id="9815641at2"/>
<comment type="function">
    <text evidence="10 12">Specifically methylates the N3 position of the uracil ring of uridine 1498 (m3U1498) in 16S rRNA. Acts on the fully assembled 30S ribosomal subunit.</text>
</comment>
<accession>V9TVG9</accession>
<dbReference type="SUPFAM" id="SSF88697">
    <property type="entry name" value="PUA domain-like"/>
    <property type="match status" value="1"/>
</dbReference>
<dbReference type="InterPro" id="IPR029026">
    <property type="entry name" value="tRNA_m1G_MTases_N"/>
</dbReference>
<dbReference type="GO" id="GO:0070042">
    <property type="term" value="F:rRNA (uridine-N3-)-methyltransferase activity"/>
    <property type="evidence" value="ECO:0007669"/>
    <property type="project" value="TreeGrafter"/>
</dbReference>
<dbReference type="InterPro" id="IPR046886">
    <property type="entry name" value="RsmE_MTase_dom"/>
</dbReference>
<dbReference type="InterPro" id="IPR015947">
    <property type="entry name" value="PUA-like_sf"/>
</dbReference>
<evidence type="ECO:0000256" key="1">
    <source>
        <dbReference type="ARBA" id="ARBA00004496"/>
    </source>
</evidence>
<feature type="domain" description="Ribosomal RNA small subunit methyltransferase E methyltransferase" evidence="13">
    <location>
        <begin position="80"/>
        <end position="239"/>
    </location>
</feature>
<dbReference type="Pfam" id="PF04452">
    <property type="entry name" value="Methyltrans_RNA"/>
    <property type="match status" value="1"/>
</dbReference>
<dbReference type="EMBL" id="CP006745">
    <property type="protein sequence ID" value="AHC73320.1"/>
    <property type="molecule type" value="Genomic_DNA"/>
</dbReference>
<evidence type="ECO:0000256" key="7">
    <source>
        <dbReference type="ARBA" id="ARBA00022603"/>
    </source>
</evidence>
<feature type="domain" description="Ribosomal RNA small subunit methyltransferase E PUA-like" evidence="14">
    <location>
        <begin position="24"/>
        <end position="66"/>
    </location>
</feature>
<dbReference type="InterPro" id="IPR006700">
    <property type="entry name" value="RsmE"/>
</dbReference>
<evidence type="ECO:0000256" key="10">
    <source>
        <dbReference type="ARBA" id="ARBA00025699"/>
    </source>
</evidence>
<proteinExistence type="inferred from homology"/>
<dbReference type="RefSeq" id="WP_025300206.1">
    <property type="nucleotide sequence ID" value="NZ_CP006745.1"/>
</dbReference>